<dbReference type="KEGG" id="mtm:MYCTH_71609"/>
<sequence>MLRDFITVYLNNILVYTSGSRKDYIRLILDLKKYAFTIKEVKYLSYIIKVG</sequence>
<dbReference type="AlphaFoldDB" id="G2QNI9"/>
<dbReference type="OrthoDB" id="5599418at2759"/>
<dbReference type="InParanoid" id="G2QNI9"/>
<protein>
    <recommendedName>
        <fullName evidence="3">Reverse transcriptase domain-containing protein</fullName>
    </recommendedName>
</protein>
<dbReference type="EMBL" id="CP003008">
    <property type="protein sequence ID" value="AEO62062.1"/>
    <property type="molecule type" value="Genomic_DNA"/>
</dbReference>
<evidence type="ECO:0008006" key="3">
    <source>
        <dbReference type="Google" id="ProtNLM"/>
    </source>
</evidence>
<proteinExistence type="predicted"/>
<organism evidence="1 2">
    <name type="scientific">Thermothelomyces thermophilus (strain ATCC 42464 / BCRC 31852 / DSM 1799)</name>
    <name type="common">Sporotrichum thermophile</name>
    <dbReference type="NCBI Taxonomy" id="573729"/>
    <lineage>
        <taxon>Eukaryota</taxon>
        <taxon>Fungi</taxon>
        <taxon>Dikarya</taxon>
        <taxon>Ascomycota</taxon>
        <taxon>Pezizomycotina</taxon>
        <taxon>Sordariomycetes</taxon>
        <taxon>Sordariomycetidae</taxon>
        <taxon>Sordariales</taxon>
        <taxon>Chaetomiaceae</taxon>
        <taxon>Thermothelomyces</taxon>
    </lineage>
</organism>
<dbReference type="Proteomes" id="UP000007322">
    <property type="component" value="Chromosome 7"/>
</dbReference>
<name>G2QNI9_THET4</name>
<dbReference type="VEuPathDB" id="FungiDB:MYCTH_71609"/>
<feature type="non-terminal residue" evidence="1">
    <location>
        <position position="51"/>
    </location>
</feature>
<evidence type="ECO:0000313" key="2">
    <source>
        <dbReference type="Proteomes" id="UP000007322"/>
    </source>
</evidence>
<dbReference type="HOGENOM" id="CLU_200677_0_1_1"/>
<gene>
    <name evidence="1" type="ORF">MYCTH_71609</name>
</gene>
<accession>G2QNI9</accession>
<keyword evidence="2" id="KW-1185">Reference proteome</keyword>
<dbReference type="RefSeq" id="XP_003667307.1">
    <property type="nucleotide sequence ID" value="XM_003667259.1"/>
</dbReference>
<reference evidence="1 2" key="1">
    <citation type="journal article" date="2011" name="Nat. Biotechnol.">
        <title>Comparative genomic analysis of the thermophilic biomass-degrading fungi Myceliophthora thermophila and Thielavia terrestris.</title>
        <authorList>
            <person name="Berka R.M."/>
            <person name="Grigoriev I.V."/>
            <person name="Otillar R."/>
            <person name="Salamov A."/>
            <person name="Grimwood J."/>
            <person name="Reid I."/>
            <person name="Ishmael N."/>
            <person name="John T."/>
            <person name="Darmond C."/>
            <person name="Moisan M.-C."/>
            <person name="Henrissat B."/>
            <person name="Coutinho P.M."/>
            <person name="Lombard V."/>
            <person name="Natvig D.O."/>
            <person name="Lindquist E."/>
            <person name="Schmutz J."/>
            <person name="Lucas S."/>
            <person name="Harris P."/>
            <person name="Powlowski J."/>
            <person name="Bellemare A."/>
            <person name="Taylor D."/>
            <person name="Butler G."/>
            <person name="de Vries R.P."/>
            <person name="Allijn I.E."/>
            <person name="van den Brink J."/>
            <person name="Ushinsky S."/>
            <person name="Storms R."/>
            <person name="Powell A.J."/>
            <person name="Paulsen I.T."/>
            <person name="Elbourne L.D.H."/>
            <person name="Baker S.E."/>
            <person name="Magnuson J."/>
            <person name="LaBoissiere S."/>
            <person name="Clutterbuck A.J."/>
            <person name="Martinez D."/>
            <person name="Wogulis M."/>
            <person name="de Leon A.L."/>
            <person name="Rey M.W."/>
            <person name="Tsang A."/>
        </authorList>
    </citation>
    <scope>NUCLEOTIDE SEQUENCE [LARGE SCALE GENOMIC DNA]</scope>
    <source>
        <strain evidence="2">ATCC 42464 / BCRC 31852 / DSM 1799</strain>
    </source>
</reference>
<evidence type="ECO:0000313" key="1">
    <source>
        <dbReference type="EMBL" id="AEO62062.1"/>
    </source>
</evidence>
<dbReference type="GeneID" id="11509936"/>